<dbReference type="Pfam" id="PF00300">
    <property type="entry name" value="His_Phos_1"/>
    <property type="match status" value="1"/>
</dbReference>
<reference evidence="1 2" key="1">
    <citation type="submission" date="2021-03" db="EMBL/GenBank/DDBJ databases">
        <title>Genomic Encyclopedia of Type Strains, Phase IV (KMG-IV): sequencing the most valuable type-strain genomes for metagenomic binning, comparative biology and taxonomic classification.</title>
        <authorList>
            <person name="Goeker M."/>
        </authorList>
    </citation>
    <scope>NUCLEOTIDE SEQUENCE [LARGE SCALE GENOMIC DNA]</scope>
    <source>
        <strain evidence="1 2">DSM 26675</strain>
    </source>
</reference>
<keyword evidence="1" id="KW-0413">Isomerase</keyword>
<dbReference type="Proteomes" id="UP001519293">
    <property type="component" value="Unassembled WGS sequence"/>
</dbReference>
<evidence type="ECO:0000313" key="1">
    <source>
        <dbReference type="EMBL" id="MBP2242835.1"/>
    </source>
</evidence>
<dbReference type="InterPro" id="IPR050275">
    <property type="entry name" value="PGM_Phosphatase"/>
</dbReference>
<name>A0ABS4RKG0_9BACI</name>
<dbReference type="InterPro" id="IPR029033">
    <property type="entry name" value="His_PPase_superfam"/>
</dbReference>
<sequence>MRTLFISIIANMNRSVGSLLTNLYFVRHAHSTYTPDEAGRPLSDRGFTDANTVTNLLKKENIDIVFSSPYRRAIQTVEGMAKYLNKEIVLVDDFKERLLAENPVKDFTAAITKVWKDDNFSWEGGESNKTAQKRGVYATLQVLENYPGKNVVIGTHGNIMVLIMNHFDRKYGFGFWKELEMPDIYKLSFDGKKLVHVKRIWE</sequence>
<protein>
    <submittedName>
        <fullName evidence="1">2,3-bisphosphoglycerate-dependent phosphoglycerate mutase</fullName>
        <ecNumber evidence="1">5.4.2.11</ecNumber>
    </submittedName>
</protein>
<dbReference type="InterPro" id="IPR013078">
    <property type="entry name" value="His_Pase_superF_clade-1"/>
</dbReference>
<dbReference type="GO" id="GO:0004619">
    <property type="term" value="F:phosphoglycerate mutase activity"/>
    <property type="evidence" value="ECO:0007669"/>
    <property type="project" value="UniProtKB-EC"/>
</dbReference>
<proteinExistence type="predicted"/>
<dbReference type="SUPFAM" id="SSF53254">
    <property type="entry name" value="Phosphoglycerate mutase-like"/>
    <property type="match status" value="1"/>
</dbReference>
<dbReference type="EMBL" id="JAGIKZ010000027">
    <property type="protein sequence ID" value="MBP2242835.1"/>
    <property type="molecule type" value="Genomic_DNA"/>
</dbReference>
<dbReference type="CDD" id="cd07067">
    <property type="entry name" value="HP_PGM_like"/>
    <property type="match status" value="1"/>
</dbReference>
<comment type="caution">
    <text evidence="1">The sequence shown here is derived from an EMBL/GenBank/DDBJ whole genome shotgun (WGS) entry which is preliminary data.</text>
</comment>
<dbReference type="PANTHER" id="PTHR48100:SF59">
    <property type="entry name" value="ADENOSYLCOBALAMIN_ALPHA-RIBAZOLE PHOSPHATASE"/>
    <property type="match status" value="1"/>
</dbReference>
<dbReference type="EC" id="5.4.2.11" evidence="1"/>
<keyword evidence="2" id="KW-1185">Reference proteome</keyword>
<accession>A0ABS4RKG0</accession>
<organism evidence="1 2">
    <name type="scientific">Cytobacillus eiseniae</name>
    <dbReference type="NCBI Taxonomy" id="762947"/>
    <lineage>
        <taxon>Bacteria</taxon>
        <taxon>Bacillati</taxon>
        <taxon>Bacillota</taxon>
        <taxon>Bacilli</taxon>
        <taxon>Bacillales</taxon>
        <taxon>Bacillaceae</taxon>
        <taxon>Cytobacillus</taxon>
    </lineage>
</organism>
<dbReference type="Gene3D" id="3.40.50.1240">
    <property type="entry name" value="Phosphoglycerate mutase-like"/>
    <property type="match status" value="1"/>
</dbReference>
<gene>
    <name evidence="1" type="ORF">J2Z40_003416</name>
</gene>
<dbReference type="PANTHER" id="PTHR48100">
    <property type="entry name" value="BROAD-SPECIFICITY PHOSPHATASE YOR283W-RELATED"/>
    <property type="match status" value="1"/>
</dbReference>
<dbReference type="RefSeq" id="WP_245350144.1">
    <property type="nucleotide sequence ID" value="NZ_JAGIKZ010000027.1"/>
</dbReference>
<dbReference type="SMART" id="SM00855">
    <property type="entry name" value="PGAM"/>
    <property type="match status" value="1"/>
</dbReference>
<evidence type="ECO:0000313" key="2">
    <source>
        <dbReference type="Proteomes" id="UP001519293"/>
    </source>
</evidence>